<evidence type="ECO:0000313" key="1">
    <source>
        <dbReference type="EMBL" id="KKL86576.1"/>
    </source>
</evidence>
<accession>A0A0F9G847</accession>
<reference evidence="1" key="1">
    <citation type="journal article" date="2015" name="Nature">
        <title>Complex archaea that bridge the gap between prokaryotes and eukaryotes.</title>
        <authorList>
            <person name="Spang A."/>
            <person name="Saw J.H."/>
            <person name="Jorgensen S.L."/>
            <person name="Zaremba-Niedzwiedzka K."/>
            <person name="Martijn J."/>
            <person name="Lind A.E."/>
            <person name="van Eijk R."/>
            <person name="Schleper C."/>
            <person name="Guy L."/>
            <person name="Ettema T.J."/>
        </authorList>
    </citation>
    <scope>NUCLEOTIDE SEQUENCE</scope>
</reference>
<organism evidence="1">
    <name type="scientific">marine sediment metagenome</name>
    <dbReference type="NCBI Taxonomy" id="412755"/>
    <lineage>
        <taxon>unclassified sequences</taxon>
        <taxon>metagenomes</taxon>
        <taxon>ecological metagenomes</taxon>
    </lineage>
</organism>
<dbReference type="EMBL" id="LAZR01021074">
    <property type="protein sequence ID" value="KKL86576.1"/>
    <property type="molecule type" value="Genomic_DNA"/>
</dbReference>
<name>A0A0F9G847_9ZZZZ</name>
<comment type="caution">
    <text evidence="1">The sequence shown here is derived from an EMBL/GenBank/DDBJ whole genome shotgun (WGS) entry which is preliminary data.</text>
</comment>
<dbReference type="AlphaFoldDB" id="A0A0F9G847"/>
<sequence length="54" mass="6574">VNKHALAEFQADKGRNTVEEYLFEYSYIHDIHYRLALDLKYEYALSLYDERTEE</sequence>
<protein>
    <submittedName>
        <fullName evidence="1">Uncharacterized protein</fullName>
    </submittedName>
</protein>
<gene>
    <name evidence="1" type="ORF">LCGC14_1943290</name>
</gene>
<feature type="non-terminal residue" evidence="1">
    <location>
        <position position="1"/>
    </location>
</feature>
<proteinExistence type="predicted"/>